<dbReference type="EMBL" id="CP019474">
    <property type="protein sequence ID" value="UQC77156.1"/>
    <property type="molecule type" value="Genomic_DNA"/>
</dbReference>
<gene>
    <name evidence="1" type="ORF">CLUP02_02623</name>
</gene>
<protein>
    <submittedName>
        <fullName evidence="1">Uncharacterized protein</fullName>
    </submittedName>
</protein>
<organism evidence="1 2">
    <name type="scientific">Colletotrichum lupini</name>
    <dbReference type="NCBI Taxonomy" id="145971"/>
    <lineage>
        <taxon>Eukaryota</taxon>
        <taxon>Fungi</taxon>
        <taxon>Dikarya</taxon>
        <taxon>Ascomycota</taxon>
        <taxon>Pezizomycotina</taxon>
        <taxon>Sordariomycetes</taxon>
        <taxon>Hypocreomycetidae</taxon>
        <taxon>Glomerellales</taxon>
        <taxon>Glomerellaceae</taxon>
        <taxon>Colletotrichum</taxon>
        <taxon>Colletotrichum acutatum species complex</taxon>
    </lineage>
</organism>
<dbReference type="KEGG" id="clup:CLUP02_02623"/>
<accession>A0A9Q8SHS2</accession>
<evidence type="ECO:0000313" key="1">
    <source>
        <dbReference type="EMBL" id="UQC77156.1"/>
    </source>
</evidence>
<name>A0A9Q8SHS2_9PEZI</name>
<dbReference type="AlphaFoldDB" id="A0A9Q8SHS2"/>
<proteinExistence type="predicted"/>
<dbReference type="Proteomes" id="UP000830671">
    <property type="component" value="Chromosome 2"/>
</dbReference>
<sequence length="362" mass="40749">MRVEDESKVLSEQGHKRRGQRGDDRFYINIQEKKLVEVLALRLASLDVTHHRDKSRAGDTPASSTDSVLLLVLGAGMVRLPWGRMVLLELGGSPGARRCPLDAGQASRRMQPLSPYGCLRQGGTDERRSGPYMLFDERRQLLPVRLYGTNEDSMRSKDLTEPQMLVMYLGCWTSSGRLRARVNISYNDEESVSLKARPCAAALRPDVRSRIISVHYVCCVDDGNSLAAVVSILGVGCYLPPPVPATSNFRRQGISSGPGVGWSMMSVHEHLFFSLCNTQKVRIWARPELNARLFRFPRIEAGSSIEAIGDCTLPNHDEDLQLNYRDLPWAIILVVIGGRWSLIVERQGRTEWCQELHLYLYR</sequence>
<reference evidence="1" key="1">
    <citation type="journal article" date="2021" name="Mol. Plant Microbe Interact.">
        <title>Complete Genome Sequence of the Plant-Pathogenic Fungus Colletotrichum lupini.</title>
        <authorList>
            <person name="Baroncelli R."/>
            <person name="Pensec F."/>
            <person name="Da Lio D."/>
            <person name="Boufleur T."/>
            <person name="Vicente I."/>
            <person name="Sarrocco S."/>
            <person name="Picot A."/>
            <person name="Baraldi E."/>
            <person name="Sukno S."/>
            <person name="Thon M."/>
            <person name="Le Floch G."/>
        </authorList>
    </citation>
    <scope>NUCLEOTIDE SEQUENCE</scope>
    <source>
        <strain evidence="1">IMI 504893</strain>
    </source>
</reference>
<keyword evidence="2" id="KW-1185">Reference proteome</keyword>
<dbReference type="RefSeq" id="XP_049138796.1">
    <property type="nucleotide sequence ID" value="XM_049281653.1"/>
</dbReference>
<dbReference type="GeneID" id="73336663"/>
<evidence type="ECO:0000313" key="2">
    <source>
        <dbReference type="Proteomes" id="UP000830671"/>
    </source>
</evidence>